<evidence type="ECO:0000313" key="3">
    <source>
        <dbReference type="Proteomes" id="UP000190797"/>
    </source>
</evidence>
<name>A0A1U9ZYA7_9ACTN</name>
<evidence type="ECO:0000313" key="2">
    <source>
        <dbReference type="EMBL" id="AQZ62899.1"/>
    </source>
</evidence>
<dbReference type="AlphaFoldDB" id="A0A1U9ZYA7"/>
<feature type="signal peptide" evidence="1">
    <location>
        <begin position="1"/>
        <end position="18"/>
    </location>
</feature>
<evidence type="ECO:0008006" key="4">
    <source>
        <dbReference type="Google" id="ProtNLM"/>
    </source>
</evidence>
<dbReference type="KEGG" id="noa:BKM31_16815"/>
<accession>A0A1U9ZYA7</accession>
<dbReference type="EMBL" id="CP017717">
    <property type="protein sequence ID" value="AQZ62899.1"/>
    <property type="molecule type" value="Genomic_DNA"/>
</dbReference>
<gene>
    <name evidence="2" type="ORF">BKM31_16815</name>
</gene>
<evidence type="ECO:0000256" key="1">
    <source>
        <dbReference type="SAM" id="SignalP"/>
    </source>
</evidence>
<proteinExistence type="predicted"/>
<keyword evidence="1" id="KW-0732">Signal</keyword>
<keyword evidence="3" id="KW-1185">Reference proteome</keyword>
<sequence length="92" mass="9319">MLSSACATALAVLSSGCAANVSQPLGIVAGTDDPDIGDVPPTDTSCFVTASRDTSPSPDLSRLPAAVVRLVFRAPARASRLDMIFPAVLSTS</sequence>
<reference evidence="3" key="1">
    <citation type="journal article" date="2017" name="Med. Chem. Commun.">
        <title>Nonomuraea sp. ATCC 55076 harbours the largest actinomycete chromosome to date and the kistamicin biosynthetic gene cluster.</title>
        <authorList>
            <person name="Nazari B."/>
            <person name="Forneris C.C."/>
            <person name="Gibson M.I."/>
            <person name="Moon K."/>
            <person name="Schramma K.R."/>
            <person name="Seyedsayamdost M.R."/>
        </authorList>
    </citation>
    <scope>NUCLEOTIDE SEQUENCE [LARGE SCALE GENOMIC DNA]</scope>
    <source>
        <strain evidence="3">ATCC 55076</strain>
    </source>
</reference>
<organism evidence="2 3">
    <name type="scientific">[Actinomadura] parvosata subsp. kistnae</name>
    <dbReference type="NCBI Taxonomy" id="1909395"/>
    <lineage>
        <taxon>Bacteria</taxon>
        <taxon>Bacillati</taxon>
        <taxon>Actinomycetota</taxon>
        <taxon>Actinomycetes</taxon>
        <taxon>Streptosporangiales</taxon>
        <taxon>Streptosporangiaceae</taxon>
        <taxon>Nonomuraea</taxon>
    </lineage>
</organism>
<dbReference type="Proteomes" id="UP000190797">
    <property type="component" value="Chromosome"/>
</dbReference>
<protein>
    <recommendedName>
        <fullName evidence="4">Secreted protein</fullName>
    </recommendedName>
</protein>
<feature type="chain" id="PRO_5012369296" description="Secreted protein" evidence="1">
    <location>
        <begin position="19"/>
        <end position="92"/>
    </location>
</feature>